<reference evidence="2" key="1">
    <citation type="submission" date="2016-10" db="EMBL/GenBank/DDBJ databases">
        <title>Genome sequence of Streptomyces malaysiense MUSC 136.</title>
        <authorList>
            <person name="Lee L.-H."/>
            <person name="Ser H.-L."/>
        </authorList>
    </citation>
    <scope>NUCLEOTIDE SEQUENCE [LARGE SCALE GENOMIC DNA]</scope>
    <source>
        <strain evidence="2">MUSC 136</strain>
    </source>
</reference>
<gene>
    <name evidence="2" type="ORF">VT52_002460</name>
</gene>
<comment type="caution">
    <text evidence="2">The sequence shown here is derived from an EMBL/GenBank/DDBJ whole genome shotgun (WGS) entry which is preliminary data.</text>
</comment>
<organism evidence="2 3">
    <name type="scientific">Streptomyces malaysiense</name>
    <dbReference type="NCBI Taxonomy" id="1428626"/>
    <lineage>
        <taxon>Bacteria</taxon>
        <taxon>Bacillati</taxon>
        <taxon>Actinomycetota</taxon>
        <taxon>Actinomycetes</taxon>
        <taxon>Kitasatosporales</taxon>
        <taxon>Streptomycetaceae</taxon>
        <taxon>Streptomyces</taxon>
    </lineage>
</organism>
<sequence length="81" mass="8158">MAHATRVPVPSGPTWAGASAAAPSSRLASRRHPRTTARPLGAAGRGEVPAGCGSAVPPDRAAVDVVQRIVFTVFGSVTGTR</sequence>
<dbReference type="AlphaFoldDB" id="A0A1J4Q7L7"/>
<name>A0A1J4Q7L7_9ACTN</name>
<feature type="compositionally biased region" description="Low complexity" evidence="1">
    <location>
        <begin position="12"/>
        <end position="27"/>
    </location>
</feature>
<dbReference type="RefSeq" id="WP_046423328.1">
    <property type="nucleotide sequence ID" value="NZ_LBDA02000006.1"/>
</dbReference>
<dbReference type="EMBL" id="LBDA02000006">
    <property type="protein sequence ID" value="OIK28961.1"/>
    <property type="molecule type" value="Genomic_DNA"/>
</dbReference>
<feature type="region of interest" description="Disordered" evidence="1">
    <location>
        <begin position="1"/>
        <end position="53"/>
    </location>
</feature>
<evidence type="ECO:0000313" key="2">
    <source>
        <dbReference type="EMBL" id="OIK28961.1"/>
    </source>
</evidence>
<evidence type="ECO:0000313" key="3">
    <source>
        <dbReference type="Proteomes" id="UP000034838"/>
    </source>
</evidence>
<protein>
    <submittedName>
        <fullName evidence="2">Uncharacterized protein</fullName>
    </submittedName>
</protein>
<proteinExistence type="predicted"/>
<accession>A0A1J4Q7L7</accession>
<dbReference type="Proteomes" id="UP000034838">
    <property type="component" value="Unassembled WGS sequence"/>
</dbReference>
<evidence type="ECO:0000256" key="1">
    <source>
        <dbReference type="SAM" id="MobiDB-lite"/>
    </source>
</evidence>
<keyword evidence="3" id="KW-1185">Reference proteome</keyword>